<reference evidence="2" key="1">
    <citation type="submission" date="2014-08" db="EMBL/GenBank/DDBJ databases">
        <authorList>
            <person name="Senf B."/>
            <person name="Petzold A."/>
            <person name="Downie B.R."/>
            <person name="Koch P."/>
            <person name="Platzer M."/>
        </authorList>
    </citation>
    <scope>NUCLEOTIDE SEQUENCE [LARGE SCALE GENOMIC DNA]</scope>
    <source>
        <strain evidence="2">GRZ</strain>
    </source>
</reference>
<dbReference type="GO" id="GO:0006955">
    <property type="term" value="P:immune response"/>
    <property type="evidence" value="ECO:0007669"/>
    <property type="project" value="InterPro"/>
</dbReference>
<proteinExistence type="predicted"/>
<name>A0A8C6LHK6_NOTFU</name>
<evidence type="ECO:0000256" key="1">
    <source>
        <dbReference type="SAM" id="SignalP"/>
    </source>
</evidence>
<dbReference type="Proteomes" id="UP000694548">
    <property type="component" value="Chromosome sgr18"/>
</dbReference>
<dbReference type="Gene3D" id="2.40.50.40">
    <property type="match status" value="1"/>
</dbReference>
<keyword evidence="1" id="KW-0732">Signal</keyword>
<dbReference type="SUPFAM" id="SSF54117">
    <property type="entry name" value="Interleukin 8-like chemokines"/>
    <property type="match status" value="1"/>
</dbReference>
<dbReference type="GeneTree" id="ENSGT01130000278609"/>
<dbReference type="Ensembl" id="ENSNFUT00015022307.1">
    <property type="protein sequence ID" value="ENSNFUP00015021307.1"/>
    <property type="gene ID" value="ENSNFUG00015010345.1"/>
</dbReference>
<protein>
    <recommendedName>
        <fullName evidence="4">Chemokine interleukin-8-like domain-containing protein</fullName>
    </recommendedName>
</protein>
<dbReference type="InterPro" id="IPR036048">
    <property type="entry name" value="Interleukin_8-like_sf"/>
</dbReference>
<accession>A0A8C6LHK6</accession>
<keyword evidence="3" id="KW-1185">Reference proteome</keyword>
<dbReference type="AlphaFoldDB" id="A0A8C6LHK6"/>
<reference evidence="2" key="3">
    <citation type="submission" date="2025-09" db="UniProtKB">
        <authorList>
            <consortium name="Ensembl"/>
        </authorList>
    </citation>
    <scope>IDENTIFICATION</scope>
</reference>
<organism evidence="2 3">
    <name type="scientific">Nothobranchius furzeri</name>
    <name type="common">Turquoise killifish</name>
    <dbReference type="NCBI Taxonomy" id="105023"/>
    <lineage>
        <taxon>Eukaryota</taxon>
        <taxon>Metazoa</taxon>
        <taxon>Chordata</taxon>
        <taxon>Craniata</taxon>
        <taxon>Vertebrata</taxon>
        <taxon>Euteleostomi</taxon>
        <taxon>Actinopterygii</taxon>
        <taxon>Neopterygii</taxon>
        <taxon>Teleostei</taxon>
        <taxon>Neoteleostei</taxon>
        <taxon>Acanthomorphata</taxon>
        <taxon>Ovalentaria</taxon>
        <taxon>Atherinomorphae</taxon>
        <taxon>Cyprinodontiformes</taxon>
        <taxon>Nothobranchiidae</taxon>
        <taxon>Nothobranchius</taxon>
    </lineage>
</organism>
<dbReference type="GO" id="GO:0008009">
    <property type="term" value="F:chemokine activity"/>
    <property type="evidence" value="ECO:0007669"/>
    <property type="project" value="InterPro"/>
</dbReference>
<feature type="chain" id="PRO_5034013005" description="Chemokine interleukin-8-like domain-containing protein" evidence="1">
    <location>
        <begin position="23"/>
        <end position="96"/>
    </location>
</feature>
<sequence>MDLKVAFVIVCLSALAISSTDAGIPKCCIGVIEKLNPRRLLKAERWYLQEDTGACDISALVYVAGKTTPICISLEWKPFLEKIMRRRQQMGTKDRN</sequence>
<evidence type="ECO:0008006" key="4">
    <source>
        <dbReference type="Google" id="ProtNLM"/>
    </source>
</evidence>
<dbReference type="GO" id="GO:0005576">
    <property type="term" value="C:extracellular region"/>
    <property type="evidence" value="ECO:0007669"/>
    <property type="project" value="InterPro"/>
</dbReference>
<feature type="signal peptide" evidence="1">
    <location>
        <begin position="1"/>
        <end position="22"/>
    </location>
</feature>
<evidence type="ECO:0000313" key="2">
    <source>
        <dbReference type="Ensembl" id="ENSNFUP00015021307.1"/>
    </source>
</evidence>
<evidence type="ECO:0000313" key="3">
    <source>
        <dbReference type="Proteomes" id="UP000694548"/>
    </source>
</evidence>
<reference evidence="2" key="2">
    <citation type="submission" date="2025-08" db="UniProtKB">
        <authorList>
            <consortium name="Ensembl"/>
        </authorList>
    </citation>
    <scope>IDENTIFICATION</scope>
</reference>